<dbReference type="InterPro" id="IPR029063">
    <property type="entry name" value="SAM-dependent_MTases_sf"/>
</dbReference>
<gene>
    <name evidence="5" type="ORF">DES35_101546</name>
</gene>
<dbReference type="SMART" id="SM00138">
    <property type="entry name" value="MeTrc"/>
    <property type="match status" value="1"/>
</dbReference>
<reference evidence="5 6" key="1">
    <citation type="submission" date="2018-07" db="EMBL/GenBank/DDBJ databases">
        <title>Genomic Encyclopedia of Type Strains, Phase IV (KMG-IV): sequencing the most valuable type-strain genomes for metagenomic binning, comparative biology and taxonomic classification.</title>
        <authorList>
            <person name="Goeker M."/>
        </authorList>
    </citation>
    <scope>NUCLEOTIDE SEQUENCE [LARGE SCALE GENOMIC DNA]</scope>
    <source>
        <strain evidence="5 6">DSM 21410</strain>
    </source>
</reference>
<dbReference type="InterPro" id="IPR000780">
    <property type="entry name" value="CheR_MeTrfase"/>
</dbReference>
<feature type="domain" description="CheR-type methyltransferase" evidence="4">
    <location>
        <begin position="1"/>
        <end position="256"/>
    </location>
</feature>
<evidence type="ECO:0000259" key="4">
    <source>
        <dbReference type="PROSITE" id="PS50123"/>
    </source>
</evidence>
<dbReference type="PROSITE" id="PS50123">
    <property type="entry name" value="CHER"/>
    <property type="match status" value="1"/>
</dbReference>
<dbReference type="InterPro" id="IPR050903">
    <property type="entry name" value="Bact_Chemotaxis_MeTrfase"/>
</dbReference>
<dbReference type="GO" id="GO:0032259">
    <property type="term" value="P:methylation"/>
    <property type="evidence" value="ECO:0007669"/>
    <property type="project" value="UniProtKB-KW"/>
</dbReference>
<dbReference type="Pfam" id="PF01739">
    <property type="entry name" value="CheR"/>
    <property type="match status" value="1"/>
</dbReference>
<dbReference type="PRINTS" id="PR00996">
    <property type="entry name" value="CHERMTFRASE"/>
</dbReference>
<evidence type="ECO:0000256" key="1">
    <source>
        <dbReference type="ARBA" id="ARBA00022603"/>
    </source>
</evidence>
<keyword evidence="2" id="KW-0808">Transferase</keyword>
<dbReference type="EMBL" id="QPJS01000001">
    <property type="protein sequence ID" value="RCX05261.1"/>
    <property type="molecule type" value="Genomic_DNA"/>
</dbReference>
<keyword evidence="3" id="KW-0949">S-adenosyl-L-methionine</keyword>
<evidence type="ECO:0000313" key="6">
    <source>
        <dbReference type="Proteomes" id="UP000253517"/>
    </source>
</evidence>
<name>A0A369A817_9FLAO</name>
<dbReference type="GO" id="GO:0008757">
    <property type="term" value="F:S-adenosylmethionine-dependent methyltransferase activity"/>
    <property type="evidence" value="ECO:0007669"/>
    <property type="project" value="InterPro"/>
</dbReference>
<dbReference type="InterPro" id="IPR022642">
    <property type="entry name" value="CheR_C"/>
</dbReference>
<proteinExistence type="predicted"/>
<keyword evidence="1 5" id="KW-0489">Methyltransferase</keyword>
<protein>
    <submittedName>
        <fullName evidence="5">Chemotaxis methyl-accepting protein methylase</fullName>
    </submittedName>
</protein>
<dbReference type="SUPFAM" id="SSF53335">
    <property type="entry name" value="S-adenosyl-L-methionine-dependent methyltransferases"/>
    <property type="match status" value="1"/>
</dbReference>
<accession>A0A369A817</accession>
<dbReference type="InterPro" id="IPR011990">
    <property type="entry name" value="TPR-like_helical_dom_sf"/>
</dbReference>
<dbReference type="PANTHER" id="PTHR24422:SF19">
    <property type="entry name" value="CHEMOTAXIS PROTEIN METHYLTRANSFERASE"/>
    <property type="match status" value="1"/>
</dbReference>
<organism evidence="5 6">
    <name type="scientific">Schleiferia thermophila</name>
    <dbReference type="NCBI Taxonomy" id="884107"/>
    <lineage>
        <taxon>Bacteria</taxon>
        <taxon>Pseudomonadati</taxon>
        <taxon>Bacteroidota</taxon>
        <taxon>Flavobacteriia</taxon>
        <taxon>Flavobacteriales</taxon>
        <taxon>Schleiferiaceae</taxon>
        <taxon>Schleiferia</taxon>
    </lineage>
</organism>
<evidence type="ECO:0000256" key="3">
    <source>
        <dbReference type="ARBA" id="ARBA00022691"/>
    </source>
</evidence>
<dbReference type="RefSeq" id="WP_114365720.1">
    <property type="nucleotide sequence ID" value="NZ_BHZF01000001.1"/>
</dbReference>
<dbReference type="Gene3D" id="3.40.50.150">
    <property type="entry name" value="Vaccinia Virus protein VP39"/>
    <property type="match status" value="1"/>
</dbReference>
<keyword evidence="6" id="KW-1185">Reference proteome</keyword>
<dbReference type="Proteomes" id="UP000253517">
    <property type="component" value="Unassembled WGS sequence"/>
</dbReference>
<comment type="caution">
    <text evidence="5">The sequence shown here is derived from an EMBL/GenBank/DDBJ whole genome shotgun (WGS) entry which is preliminary data.</text>
</comment>
<dbReference type="AlphaFoldDB" id="A0A369A817"/>
<dbReference type="PANTHER" id="PTHR24422">
    <property type="entry name" value="CHEMOTAXIS PROTEIN METHYLTRANSFERASE"/>
    <property type="match status" value="1"/>
</dbReference>
<evidence type="ECO:0000313" key="5">
    <source>
        <dbReference type="EMBL" id="RCX05261.1"/>
    </source>
</evidence>
<dbReference type="SUPFAM" id="SSF48452">
    <property type="entry name" value="TPR-like"/>
    <property type="match status" value="1"/>
</dbReference>
<sequence length="454" mass="53069">MNESLNRLAESILSVMGIYIANDRFEHLEKVIAQASKELGLDNDVQTWISGLSGKESDLYVKTLAKYLTIGETYFFREEETMQFIREIIVEEVQNRIKTKTNLPYKIWCAACSTGEEPYSIAVILHSAIKELTNDKVKILGTDINPSEIESAKRGIYREWSFRTTTDDIKNQYFIRLGKEYAVNDEIKSFVTFNYHNLKSDTFPCQNIFFSGKEYFDLIICRNVFIYFDKITIASTVQKLSECLADTGWFITSQTELNEEYLKYFKKLNFKKSYFYKKCTLPFSDISKSLVLKSDENRFNTLKISKSSHVSDDIISIKRPSDWKKNRLYSRSNSDHFNDTEMTENQNLQISTARVDYTIMKQDLYLDALKYGEKGDLEKKEKTLEEILLHQPEHFLARYEYVNCLLKKNKVSEARSQLEILFEKLDKLSDNLQIDEWITVGSLKFLCNDLITKL</sequence>
<evidence type="ECO:0000256" key="2">
    <source>
        <dbReference type="ARBA" id="ARBA00022679"/>
    </source>
</evidence>